<feature type="chain" id="PRO_5040961734" evidence="1">
    <location>
        <begin position="18"/>
        <end position="293"/>
    </location>
</feature>
<sequence length="293" mass="33126">MLAKFFALTSFLALTSAFPTEQCPKDDEPPKPRKPKCAGGTLYFECANGYVGCFDRSPCAFPIKPVCENIPPDRKPPKNCDNAPWNFLLYKCQNGFAGCYPENPCGFPLGNHCVKAAETTAHHKIWEPRTWNVYPLVEAKDKSTLLDRTRHMETLKGEHQDVSTTSVMVFDNLPPNALNCKLQYSRYRLGRDQTKVEGDANIRVRQLTGWTDLPDTEIPTTEYRKFEDSSAPWSEPFDFTCKPFKIKQHIITPLKCAEQIAVEIKGSDQGTGKNQVFIPLENDTDGIYLSYDV</sequence>
<gene>
    <name evidence="2" type="ORF">PDIGIT_LOCUS9855</name>
</gene>
<keyword evidence="1" id="KW-0732">Signal</keyword>
<organism evidence="2 3">
    <name type="scientific">Periconia digitata</name>
    <dbReference type="NCBI Taxonomy" id="1303443"/>
    <lineage>
        <taxon>Eukaryota</taxon>
        <taxon>Fungi</taxon>
        <taxon>Dikarya</taxon>
        <taxon>Ascomycota</taxon>
        <taxon>Pezizomycotina</taxon>
        <taxon>Dothideomycetes</taxon>
        <taxon>Pleosporomycetidae</taxon>
        <taxon>Pleosporales</taxon>
        <taxon>Massarineae</taxon>
        <taxon>Periconiaceae</taxon>
        <taxon>Periconia</taxon>
    </lineage>
</organism>
<dbReference type="EMBL" id="CAOQHR010000006">
    <property type="protein sequence ID" value="CAI6336749.1"/>
    <property type="molecule type" value="Genomic_DNA"/>
</dbReference>
<keyword evidence="3" id="KW-1185">Reference proteome</keyword>
<evidence type="ECO:0000256" key="1">
    <source>
        <dbReference type="SAM" id="SignalP"/>
    </source>
</evidence>
<dbReference type="Proteomes" id="UP001152607">
    <property type="component" value="Unassembled WGS sequence"/>
</dbReference>
<protein>
    <submittedName>
        <fullName evidence="2">Uncharacterized protein</fullName>
    </submittedName>
</protein>
<dbReference type="OrthoDB" id="5431298at2759"/>
<comment type="caution">
    <text evidence="2">The sequence shown here is derived from an EMBL/GenBank/DDBJ whole genome shotgun (WGS) entry which is preliminary data.</text>
</comment>
<feature type="signal peptide" evidence="1">
    <location>
        <begin position="1"/>
        <end position="17"/>
    </location>
</feature>
<dbReference type="AlphaFoldDB" id="A0A9W4UK16"/>
<proteinExistence type="predicted"/>
<reference evidence="2" key="1">
    <citation type="submission" date="2023-01" db="EMBL/GenBank/DDBJ databases">
        <authorList>
            <person name="Van Ghelder C."/>
            <person name="Rancurel C."/>
        </authorList>
    </citation>
    <scope>NUCLEOTIDE SEQUENCE</scope>
    <source>
        <strain evidence="2">CNCM I-4278</strain>
    </source>
</reference>
<evidence type="ECO:0000313" key="3">
    <source>
        <dbReference type="Proteomes" id="UP001152607"/>
    </source>
</evidence>
<evidence type="ECO:0000313" key="2">
    <source>
        <dbReference type="EMBL" id="CAI6336749.1"/>
    </source>
</evidence>
<name>A0A9W4UK16_9PLEO</name>
<accession>A0A9W4UK16</accession>